<dbReference type="InterPro" id="IPR003018">
    <property type="entry name" value="GAF"/>
</dbReference>
<keyword evidence="4" id="KW-0808">Transferase</keyword>
<dbReference type="AlphaFoldDB" id="A0A238VEN8"/>
<evidence type="ECO:0000256" key="4">
    <source>
        <dbReference type="ARBA" id="ARBA00022679"/>
    </source>
</evidence>
<dbReference type="InterPro" id="IPR050736">
    <property type="entry name" value="Sensor_HK_Regulatory"/>
</dbReference>
<dbReference type="Proteomes" id="UP000198397">
    <property type="component" value="Unassembled WGS sequence"/>
</dbReference>
<dbReference type="SMART" id="SM00387">
    <property type="entry name" value="HATPase_c"/>
    <property type="match status" value="1"/>
</dbReference>
<evidence type="ECO:0000256" key="6">
    <source>
        <dbReference type="ARBA" id="ARBA00023012"/>
    </source>
</evidence>
<dbReference type="Gene3D" id="3.30.565.10">
    <property type="entry name" value="Histidine kinase-like ATPase, C-terminal domain"/>
    <property type="match status" value="1"/>
</dbReference>
<gene>
    <name evidence="8" type="ORF">SAMN06264855_102357</name>
</gene>
<dbReference type="PANTHER" id="PTHR43711:SF1">
    <property type="entry name" value="HISTIDINE KINASE 1"/>
    <property type="match status" value="1"/>
</dbReference>
<keyword evidence="9" id="KW-1185">Reference proteome</keyword>
<dbReference type="InterPro" id="IPR036890">
    <property type="entry name" value="HATPase_C_sf"/>
</dbReference>
<dbReference type="Gene3D" id="3.30.450.40">
    <property type="match status" value="1"/>
</dbReference>
<dbReference type="EC" id="2.7.13.3" evidence="2"/>
<keyword evidence="3" id="KW-0597">Phosphoprotein</keyword>
<evidence type="ECO:0000313" key="9">
    <source>
        <dbReference type="Proteomes" id="UP000198397"/>
    </source>
</evidence>
<evidence type="ECO:0000313" key="8">
    <source>
        <dbReference type="EMBL" id="SNR32872.1"/>
    </source>
</evidence>
<name>A0A238VEN8_HALVU</name>
<evidence type="ECO:0000259" key="7">
    <source>
        <dbReference type="PROSITE" id="PS50109"/>
    </source>
</evidence>
<keyword evidence="5 8" id="KW-0418">Kinase</keyword>
<evidence type="ECO:0000256" key="3">
    <source>
        <dbReference type="ARBA" id="ARBA00022553"/>
    </source>
</evidence>
<dbReference type="CDD" id="cd00075">
    <property type="entry name" value="HATPase"/>
    <property type="match status" value="1"/>
</dbReference>
<keyword evidence="6" id="KW-0902">Two-component regulatory system</keyword>
<reference evidence="8 9" key="1">
    <citation type="submission" date="2017-06" db="EMBL/GenBank/DDBJ databases">
        <authorList>
            <person name="Kim H.J."/>
            <person name="Triplett B.A."/>
        </authorList>
    </citation>
    <scope>NUCLEOTIDE SEQUENCE [LARGE SCALE GENOMIC DNA]</scope>
    <source>
        <strain evidence="8 9">DSM 8800</strain>
    </source>
</reference>
<dbReference type="PROSITE" id="PS50109">
    <property type="entry name" value="HIS_KIN"/>
    <property type="match status" value="1"/>
</dbReference>
<protein>
    <recommendedName>
        <fullName evidence="2">histidine kinase</fullName>
        <ecNumber evidence="2">2.7.13.3</ecNumber>
    </recommendedName>
</protein>
<feature type="domain" description="Histidine kinase" evidence="7">
    <location>
        <begin position="333"/>
        <end position="529"/>
    </location>
</feature>
<evidence type="ECO:0000256" key="2">
    <source>
        <dbReference type="ARBA" id="ARBA00012438"/>
    </source>
</evidence>
<evidence type="ECO:0000256" key="1">
    <source>
        <dbReference type="ARBA" id="ARBA00000085"/>
    </source>
</evidence>
<dbReference type="InterPro" id="IPR029016">
    <property type="entry name" value="GAF-like_dom_sf"/>
</dbReference>
<dbReference type="Pfam" id="PF13492">
    <property type="entry name" value="GAF_3"/>
    <property type="match status" value="1"/>
</dbReference>
<dbReference type="GO" id="GO:0000155">
    <property type="term" value="F:phosphorelay sensor kinase activity"/>
    <property type="evidence" value="ECO:0007669"/>
    <property type="project" value="InterPro"/>
</dbReference>
<organism evidence="8 9">
    <name type="scientific">Halorubrum vacuolatum</name>
    <name type="common">Natronobacterium vacuolatum</name>
    <dbReference type="NCBI Taxonomy" id="63740"/>
    <lineage>
        <taxon>Archaea</taxon>
        <taxon>Methanobacteriati</taxon>
        <taxon>Methanobacteriota</taxon>
        <taxon>Stenosarchaea group</taxon>
        <taxon>Halobacteria</taxon>
        <taxon>Halobacteriales</taxon>
        <taxon>Haloferacaceae</taxon>
        <taxon>Halorubrum</taxon>
    </lineage>
</organism>
<evidence type="ECO:0000256" key="5">
    <source>
        <dbReference type="ARBA" id="ARBA00022777"/>
    </source>
</evidence>
<dbReference type="InterPro" id="IPR005467">
    <property type="entry name" value="His_kinase_dom"/>
</dbReference>
<sequence>MCRRAIIIVFGNDRSVTHRVHEVLETLEGVPSSSVEPVPFTGGSTTERCQATFQEVDGGFSTGAADSDGFDPRALDGDVFAVVAPADSLDDIPLDRFPHELHATPTLAIARSRTPERYREAFLHGADDVFGPHTGSADEDPLREALRNAMDRTNRRLPPIAVESLRTVVLDAATTLMGAETDEVATKVEWTLENVGTSADLDRIVVYRDVDGMFNPAFAWAAEPLRPDPRAFESFPSPERLARFENVVSGDISTEKGDSDVDGPLSSVHVPLVSEWELVGVVVFEVETPRTWADAEVDLYRTLADLIAHMLARNERRRELRQQAERLEQFSTVVSHDLRNPLNVMAGYLDLAADDLAPEHYRPTDDALRRMETLIDDLLMLARRGDAIGETEPVPVRAIAEDAWHSVRTPRATLAVVEGLGHIEADPSRLRQLFENLFRNSIDHGGHGVTVEVGPRVSDGQVIGMYVADDGPGIPSDVRESVFESGFSTAGSSGIGLAIVARVAEGHGWTVEVDSDGGAIFEFEFAGREVRPPADRAVHEA</sequence>
<dbReference type="RefSeq" id="WP_245809895.1">
    <property type="nucleotide sequence ID" value="NZ_FZNQ01000002.1"/>
</dbReference>
<dbReference type="SMART" id="SM00388">
    <property type="entry name" value="HisKA"/>
    <property type="match status" value="1"/>
</dbReference>
<dbReference type="InterPro" id="IPR004358">
    <property type="entry name" value="Sig_transdc_His_kin-like_C"/>
</dbReference>
<dbReference type="Pfam" id="PF02518">
    <property type="entry name" value="HATPase_c"/>
    <property type="match status" value="1"/>
</dbReference>
<dbReference type="PRINTS" id="PR00344">
    <property type="entry name" value="BCTRLSENSOR"/>
</dbReference>
<dbReference type="SUPFAM" id="SSF55781">
    <property type="entry name" value="GAF domain-like"/>
    <property type="match status" value="1"/>
</dbReference>
<dbReference type="Pfam" id="PF00512">
    <property type="entry name" value="HisKA"/>
    <property type="match status" value="1"/>
</dbReference>
<dbReference type="PANTHER" id="PTHR43711">
    <property type="entry name" value="TWO-COMPONENT HISTIDINE KINASE"/>
    <property type="match status" value="1"/>
</dbReference>
<accession>A0A238VEN8</accession>
<proteinExistence type="predicted"/>
<dbReference type="SUPFAM" id="SSF47384">
    <property type="entry name" value="Homodimeric domain of signal transducing histidine kinase"/>
    <property type="match status" value="1"/>
</dbReference>
<dbReference type="Gene3D" id="1.10.287.130">
    <property type="match status" value="1"/>
</dbReference>
<dbReference type="InterPro" id="IPR003594">
    <property type="entry name" value="HATPase_dom"/>
</dbReference>
<dbReference type="CDD" id="cd00082">
    <property type="entry name" value="HisKA"/>
    <property type="match status" value="1"/>
</dbReference>
<comment type="catalytic activity">
    <reaction evidence="1">
        <text>ATP + protein L-histidine = ADP + protein N-phospho-L-histidine.</text>
        <dbReference type="EC" id="2.7.13.3"/>
    </reaction>
</comment>
<dbReference type="EMBL" id="FZNQ01000002">
    <property type="protein sequence ID" value="SNR32872.1"/>
    <property type="molecule type" value="Genomic_DNA"/>
</dbReference>
<dbReference type="InterPro" id="IPR036097">
    <property type="entry name" value="HisK_dim/P_sf"/>
</dbReference>
<dbReference type="SUPFAM" id="SSF55874">
    <property type="entry name" value="ATPase domain of HSP90 chaperone/DNA topoisomerase II/histidine kinase"/>
    <property type="match status" value="1"/>
</dbReference>
<dbReference type="InterPro" id="IPR003661">
    <property type="entry name" value="HisK_dim/P_dom"/>
</dbReference>